<accession>A0A1H0R083</accession>
<dbReference type="OrthoDB" id="4826100at2"/>
<protein>
    <recommendedName>
        <fullName evidence="3">Lipoprotein LpqN</fullName>
    </recommendedName>
</protein>
<keyword evidence="2" id="KW-1185">Reference proteome</keyword>
<evidence type="ECO:0000313" key="1">
    <source>
        <dbReference type="EMBL" id="SDP22924.1"/>
    </source>
</evidence>
<dbReference type="STRING" id="443156.SAMN04489867_1797"/>
<dbReference type="Proteomes" id="UP000199077">
    <property type="component" value="Chromosome I"/>
</dbReference>
<sequence>MTAIAEYPSMLLPAAPPFRLEVPEGFIAHAAPHALAMVRRADGSRATTEHVTVTSELVQAGSSAQDLVSGLVAAHPTATVVEASVGGDATARAIVSRSVAGQQVHQSVAVHVMPTRYAGDVTTALTVVGTWPEHDEDAERTIRGVQDSLRVESLGADGAERHQPTSTTDQHH</sequence>
<name>A0A1H0R083_9MICO</name>
<evidence type="ECO:0000313" key="2">
    <source>
        <dbReference type="Proteomes" id="UP000199077"/>
    </source>
</evidence>
<reference evidence="2" key="1">
    <citation type="submission" date="2016-10" db="EMBL/GenBank/DDBJ databases">
        <authorList>
            <person name="Varghese N."/>
            <person name="Submissions S."/>
        </authorList>
    </citation>
    <scope>NUCLEOTIDE SEQUENCE [LARGE SCALE GENOMIC DNA]</scope>
    <source>
        <strain evidence="2">DSM 22329</strain>
    </source>
</reference>
<gene>
    <name evidence="1" type="ORF">SAMN04489867_1797</name>
</gene>
<organism evidence="1 2">
    <name type="scientific">Pedococcus dokdonensis</name>
    <dbReference type="NCBI Taxonomy" id="443156"/>
    <lineage>
        <taxon>Bacteria</taxon>
        <taxon>Bacillati</taxon>
        <taxon>Actinomycetota</taxon>
        <taxon>Actinomycetes</taxon>
        <taxon>Micrococcales</taxon>
        <taxon>Intrasporangiaceae</taxon>
        <taxon>Pedococcus</taxon>
    </lineage>
</organism>
<proteinExistence type="predicted"/>
<dbReference type="AlphaFoldDB" id="A0A1H0R083"/>
<evidence type="ECO:0008006" key="3">
    <source>
        <dbReference type="Google" id="ProtNLM"/>
    </source>
</evidence>
<dbReference type="EMBL" id="LT629711">
    <property type="protein sequence ID" value="SDP22924.1"/>
    <property type="molecule type" value="Genomic_DNA"/>
</dbReference>
<dbReference type="RefSeq" id="WP_091784220.1">
    <property type="nucleotide sequence ID" value="NZ_LT629711.1"/>
</dbReference>